<comment type="subcellular location">
    <subcellularLocation>
        <location evidence="1">Cell membrane</location>
        <topology evidence="1">Multi-pass membrane protein</topology>
    </subcellularLocation>
</comment>
<dbReference type="OrthoDB" id="10042731at2759"/>
<evidence type="ECO:0000256" key="8">
    <source>
        <dbReference type="ARBA" id="ARBA00023170"/>
    </source>
</evidence>
<evidence type="ECO:0000256" key="9">
    <source>
        <dbReference type="ARBA" id="ARBA00023180"/>
    </source>
</evidence>
<evidence type="ECO:0000313" key="15">
    <source>
        <dbReference type="RefSeq" id="XP_030638784.1"/>
    </source>
</evidence>
<dbReference type="Proteomes" id="UP000504632">
    <property type="component" value="Chromosome 8"/>
</dbReference>
<sequence length="338" mass="38616">MEEATGSLNFEKANQTHNCSTFCSDNSISMSVYVLLYVAAMAAVLLTVCGNLLVIISVCHFKQLHTPSNILILSLATSDLLVGIILMPLYFIWLIESCWFFGLIFCQIFNYISFHLTCVSVYNIALIAVDRYIALCSPFFYSKEISQNIVYVVVLFTWLFSLIYNFAVVYFNGNFTHFSGCPGDCPYTQDEMWSLVDLVVVFIFPCAVIIILYMGIFSITRRHIKAIRGLNHKRHTEDGKNLTDSTRSERKAAKVLSIIVSVFLMCLVPYYICTSLTDVIKTSLFFYIRDIIFILFYLNSCINPIIYALFYPWFQKSTKLILTCKTLNYNSSLFNVVG</sequence>
<evidence type="ECO:0000256" key="4">
    <source>
        <dbReference type="ARBA" id="ARBA00022989"/>
    </source>
</evidence>
<evidence type="ECO:0000256" key="7">
    <source>
        <dbReference type="ARBA" id="ARBA00023157"/>
    </source>
</evidence>
<dbReference type="Gene3D" id="1.20.1070.10">
    <property type="entry name" value="Rhodopsin 7-helix transmembrane proteins"/>
    <property type="match status" value="1"/>
</dbReference>
<dbReference type="AlphaFoldDB" id="A0A6J2W3Y1"/>
<keyword evidence="10 11" id="KW-0807">Transducer</keyword>
<keyword evidence="4 12" id="KW-1133">Transmembrane helix</keyword>
<dbReference type="Pfam" id="PF00001">
    <property type="entry name" value="7tm_1"/>
    <property type="match status" value="1"/>
</dbReference>
<evidence type="ECO:0000313" key="14">
    <source>
        <dbReference type="Proteomes" id="UP000504632"/>
    </source>
</evidence>
<evidence type="ECO:0000259" key="13">
    <source>
        <dbReference type="PROSITE" id="PS50262"/>
    </source>
</evidence>
<protein>
    <submittedName>
        <fullName evidence="15">Trace amine-associated receptor 13c-like</fullName>
    </submittedName>
</protein>
<keyword evidence="3 11" id="KW-0812">Transmembrane</keyword>
<dbReference type="FunCoup" id="A0A6J2W3Y1">
    <property type="interactions" value="7"/>
</dbReference>
<dbReference type="GeneID" id="115819367"/>
<keyword evidence="7" id="KW-1015">Disulfide bond</keyword>
<evidence type="ECO:0000256" key="6">
    <source>
        <dbReference type="ARBA" id="ARBA00023136"/>
    </source>
</evidence>
<dbReference type="PROSITE" id="PS50262">
    <property type="entry name" value="G_PROTEIN_RECEP_F1_2"/>
    <property type="match status" value="1"/>
</dbReference>
<dbReference type="GO" id="GO:0005886">
    <property type="term" value="C:plasma membrane"/>
    <property type="evidence" value="ECO:0007669"/>
    <property type="project" value="UniProtKB-SubCell"/>
</dbReference>
<keyword evidence="8 11" id="KW-0675">Receptor</keyword>
<evidence type="ECO:0000256" key="2">
    <source>
        <dbReference type="ARBA" id="ARBA00022475"/>
    </source>
</evidence>
<dbReference type="FunFam" id="1.20.1070.10:FF:000030">
    <property type="entry name" value="trace amine-associated receptor 1"/>
    <property type="match status" value="1"/>
</dbReference>
<gene>
    <name evidence="15" type="primary">LOC115819367</name>
</gene>
<feature type="transmembrane region" description="Helical" evidence="12">
    <location>
        <begin position="192"/>
        <end position="216"/>
    </location>
</feature>
<dbReference type="InterPro" id="IPR050569">
    <property type="entry name" value="TAAR"/>
</dbReference>
<evidence type="ECO:0000256" key="11">
    <source>
        <dbReference type="RuleBase" id="RU000688"/>
    </source>
</evidence>
<evidence type="ECO:0000256" key="12">
    <source>
        <dbReference type="SAM" id="Phobius"/>
    </source>
</evidence>
<keyword evidence="14" id="KW-1185">Reference proteome</keyword>
<reference evidence="15" key="1">
    <citation type="submission" date="2025-08" db="UniProtKB">
        <authorList>
            <consortium name="RefSeq"/>
        </authorList>
    </citation>
    <scope>IDENTIFICATION</scope>
</reference>
<feature type="transmembrane region" description="Helical" evidence="12">
    <location>
        <begin position="284"/>
        <end position="310"/>
    </location>
</feature>
<dbReference type="GO" id="GO:0001594">
    <property type="term" value="F:trace-amine receptor activity"/>
    <property type="evidence" value="ECO:0007669"/>
    <property type="project" value="TreeGrafter"/>
</dbReference>
<keyword evidence="9" id="KW-0325">Glycoprotein</keyword>
<feature type="transmembrane region" description="Helical" evidence="12">
    <location>
        <begin position="99"/>
        <end position="129"/>
    </location>
</feature>
<name>A0A6J2W3Y1_CHACN</name>
<proteinExistence type="inferred from homology"/>
<keyword evidence="6 12" id="KW-0472">Membrane</keyword>
<feature type="domain" description="G-protein coupled receptors family 1 profile" evidence="13">
    <location>
        <begin position="50"/>
        <end position="307"/>
    </location>
</feature>
<dbReference type="PROSITE" id="PS00237">
    <property type="entry name" value="G_PROTEIN_RECEP_F1_1"/>
    <property type="match status" value="1"/>
</dbReference>
<evidence type="ECO:0000256" key="1">
    <source>
        <dbReference type="ARBA" id="ARBA00004651"/>
    </source>
</evidence>
<dbReference type="SUPFAM" id="SSF81321">
    <property type="entry name" value="Family A G protein-coupled receptor-like"/>
    <property type="match status" value="1"/>
</dbReference>
<dbReference type="RefSeq" id="XP_030638784.1">
    <property type="nucleotide sequence ID" value="XM_030782924.1"/>
</dbReference>
<keyword evidence="2" id="KW-1003">Cell membrane</keyword>
<dbReference type="PANTHER" id="PTHR24249">
    <property type="entry name" value="HISTAMINE RECEPTOR-RELATED G-PROTEIN COUPLED RECEPTOR"/>
    <property type="match status" value="1"/>
</dbReference>
<feature type="transmembrane region" description="Helical" evidence="12">
    <location>
        <begin position="70"/>
        <end position="93"/>
    </location>
</feature>
<dbReference type="InParanoid" id="A0A6J2W3Y1"/>
<dbReference type="PANTHER" id="PTHR24249:SF381">
    <property type="entry name" value="TRACE AMINE ASSOCIATED RECEPTOR 19P-RELATED"/>
    <property type="match status" value="1"/>
</dbReference>
<evidence type="ECO:0000256" key="3">
    <source>
        <dbReference type="ARBA" id="ARBA00022692"/>
    </source>
</evidence>
<organism evidence="14 15">
    <name type="scientific">Chanos chanos</name>
    <name type="common">Milkfish</name>
    <name type="synonym">Mugil chanos</name>
    <dbReference type="NCBI Taxonomy" id="29144"/>
    <lineage>
        <taxon>Eukaryota</taxon>
        <taxon>Metazoa</taxon>
        <taxon>Chordata</taxon>
        <taxon>Craniata</taxon>
        <taxon>Vertebrata</taxon>
        <taxon>Euteleostomi</taxon>
        <taxon>Actinopterygii</taxon>
        <taxon>Neopterygii</taxon>
        <taxon>Teleostei</taxon>
        <taxon>Ostariophysi</taxon>
        <taxon>Gonorynchiformes</taxon>
        <taxon>Chanidae</taxon>
        <taxon>Chanos</taxon>
    </lineage>
</organism>
<dbReference type="InterPro" id="IPR017452">
    <property type="entry name" value="GPCR_Rhodpsn_7TM"/>
</dbReference>
<evidence type="ECO:0000256" key="10">
    <source>
        <dbReference type="ARBA" id="ARBA00023224"/>
    </source>
</evidence>
<dbReference type="PRINTS" id="PR00237">
    <property type="entry name" value="GPCRRHODOPSN"/>
</dbReference>
<dbReference type="InterPro" id="IPR000276">
    <property type="entry name" value="GPCR_Rhodpsn"/>
</dbReference>
<comment type="similarity">
    <text evidence="11">Belongs to the G-protein coupled receptor 1 family.</text>
</comment>
<evidence type="ECO:0000256" key="5">
    <source>
        <dbReference type="ARBA" id="ARBA00023040"/>
    </source>
</evidence>
<accession>A0A6J2W3Y1</accession>
<dbReference type="CDD" id="cd15055">
    <property type="entry name" value="7tmA_TAARs"/>
    <property type="match status" value="1"/>
</dbReference>
<feature type="transmembrane region" description="Helical" evidence="12">
    <location>
        <begin position="34"/>
        <end position="58"/>
    </location>
</feature>
<feature type="transmembrane region" description="Helical" evidence="12">
    <location>
        <begin position="149"/>
        <end position="172"/>
    </location>
</feature>
<keyword evidence="5 11" id="KW-0297">G-protein coupled receptor</keyword>
<feature type="transmembrane region" description="Helical" evidence="12">
    <location>
        <begin position="255"/>
        <end position="272"/>
    </location>
</feature>